<evidence type="ECO:0000313" key="3">
    <source>
        <dbReference type="EMBL" id="WFP08387.1"/>
    </source>
</evidence>
<name>A0ABY8GUF5_9BURK</name>
<accession>A0ABY8GUF5</accession>
<evidence type="ECO:0000313" key="4">
    <source>
        <dbReference type="Proteomes" id="UP001214170"/>
    </source>
</evidence>
<dbReference type="EMBL" id="CP121261">
    <property type="protein sequence ID" value="WFP08387.1"/>
    <property type="molecule type" value="Genomic_DNA"/>
</dbReference>
<organism evidence="3 4">
    <name type="scientific">Achromobacter spanius</name>
    <dbReference type="NCBI Taxonomy" id="217203"/>
    <lineage>
        <taxon>Bacteria</taxon>
        <taxon>Pseudomonadati</taxon>
        <taxon>Pseudomonadota</taxon>
        <taxon>Betaproteobacteria</taxon>
        <taxon>Burkholderiales</taxon>
        <taxon>Alcaligenaceae</taxon>
        <taxon>Achromobacter</taxon>
    </lineage>
</organism>
<gene>
    <name evidence="3" type="ORF">P8T11_00495</name>
</gene>
<sequence>MPPSLQQGQALVLGMLIVSVAAASLVVLYNLGQTAEGRMRLTHAADAAAYSGALEQARTLNALAYVNRTQIAHQVAMAHLVTLAAAAQYGRTMQAQRTRGNPPAGLIAMLFGPDMGLAYRAGQALPEAEPRLANAFAQHDHVVHRVLEAAAASAMAGLSASRDRIMRKVLEANMADPDPDQGLDSDTGSGSAFGKSPRARGLTLHLLSDAWPGFAQRQVATRGVGLRPAVEQAADRYGYLQRRNATRRNPWPVSKRCPLKRHELRRRGSTWLGPDGRWGALDTQSFHALRSNRWIGCYYREYAMGWGTAQGQKSRAPDGLDYVDEPPADFSQEDFWRWVEHSTAWDIFSGVTNPMANSYAMASAQRWPGKGLPAYREVKASRVRARLRFAVRVRLSGSVLKTTDADSVLASPTGIFRYAALGQSGGITVTSAAETYFLRPEQRADRREELATLFRPYWQARLSAVTPQEALLSRRTP</sequence>
<feature type="region of interest" description="Disordered" evidence="1">
    <location>
        <begin position="174"/>
        <end position="195"/>
    </location>
</feature>
<keyword evidence="2" id="KW-0472">Membrane</keyword>
<keyword evidence="2" id="KW-0812">Transmembrane</keyword>
<keyword evidence="4" id="KW-1185">Reference proteome</keyword>
<dbReference type="Proteomes" id="UP001214170">
    <property type="component" value="Chromosome"/>
</dbReference>
<feature type="transmembrane region" description="Helical" evidence="2">
    <location>
        <begin position="12"/>
        <end position="31"/>
    </location>
</feature>
<protein>
    <recommendedName>
        <fullName evidence="5">Flp pilus-assembly TadG-like N-terminal domain-containing protein</fullName>
    </recommendedName>
</protein>
<dbReference type="RefSeq" id="WP_268078819.1">
    <property type="nucleotide sequence ID" value="NZ_CP106885.1"/>
</dbReference>
<reference evidence="3 4" key="1">
    <citation type="submission" date="2023-03" db="EMBL/GenBank/DDBJ databases">
        <title>Achromobacter spanius LIG8.</title>
        <authorList>
            <person name="Shrestha S."/>
        </authorList>
    </citation>
    <scope>NUCLEOTIDE SEQUENCE [LARGE SCALE GENOMIC DNA]</scope>
    <source>
        <strain evidence="3 4">LIG8</strain>
    </source>
</reference>
<keyword evidence="2" id="KW-1133">Transmembrane helix</keyword>
<proteinExistence type="predicted"/>
<evidence type="ECO:0000256" key="1">
    <source>
        <dbReference type="SAM" id="MobiDB-lite"/>
    </source>
</evidence>
<evidence type="ECO:0000256" key="2">
    <source>
        <dbReference type="SAM" id="Phobius"/>
    </source>
</evidence>
<evidence type="ECO:0008006" key="5">
    <source>
        <dbReference type="Google" id="ProtNLM"/>
    </source>
</evidence>